<keyword evidence="7 9" id="KW-0057">Aromatic amino acid biosynthesis</keyword>
<dbReference type="EC" id="2.5.1.19" evidence="9"/>
<evidence type="ECO:0000256" key="5">
    <source>
        <dbReference type="ARBA" id="ARBA00022605"/>
    </source>
</evidence>
<comment type="similarity">
    <text evidence="3 9">Belongs to the EPSP synthase family.</text>
</comment>
<feature type="binding site" evidence="9">
    <location>
        <position position="388"/>
    </location>
    <ligand>
        <name>phosphoenolpyruvate</name>
        <dbReference type="ChEBI" id="CHEBI:58702"/>
    </ligand>
</feature>
<gene>
    <name evidence="9 11" type="primary">aroA</name>
    <name evidence="11" type="ORF">H0A74_00890</name>
</gene>
<dbReference type="PANTHER" id="PTHR21090">
    <property type="entry name" value="AROM/DEHYDROQUINATE SYNTHASE"/>
    <property type="match status" value="1"/>
</dbReference>
<feature type="active site" description="Proton acceptor" evidence="9">
    <location>
        <position position="314"/>
    </location>
</feature>
<dbReference type="NCBIfam" id="TIGR01356">
    <property type="entry name" value="aroA"/>
    <property type="match status" value="1"/>
</dbReference>
<feature type="domain" description="Enolpyruvate transferase" evidence="10">
    <location>
        <begin position="8"/>
        <end position="421"/>
    </location>
</feature>
<feature type="binding site" evidence="9">
    <location>
        <position position="166"/>
    </location>
    <ligand>
        <name>3-phosphoshikimate</name>
        <dbReference type="ChEBI" id="CHEBI:145989"/>
    </ligand>
</feature>
<feature type="binding site" evidence="9">
    <location>
        <position position="22"/>
    </location>
    <ligand>
        <name>phosphoenolpyruvate</name>
        <dbReference type="ChEBI" id="CHEBI:58702"/>
    </ligand>
</feature>
<dbReference type="FunFam" id="3.65.10.10:FF:000006">
    <property type="entry name" value="3-phosphoshikimate 1-carboxyvinyltransferase"/>
    <property type="match status" value="1"/>
</dbReference>
<comment type="pathway">
    <text evidence="2 9">Metabolic intermediate biosynthesis; chorismate biosynthesis; chorismate from D-erythrose 4-phosphate and phosphoenolpyruvate: step 6/7.</text>
</comment>
<evidence type="ECO:0000256" key="4">
    <source>
        <dbReference type="ARBA" id="ARBA00022490"/>
    </source>
</evidence>
<feature type="binding site" evidence="9">
    <location>
        <position position="94"/>
    </location>
    <ligand>
        <name>phosphoenolpyruvate</name>
        <dbReference type="ChEBI" id="CHEBI:58702"/>
    </ligand>
</feature>
<feature type="binding site" evidence="9">
    <location>
        <position position="168"/>
    </location>
    <ligand>
        <name>3-phosphoshikimate</name>
        <dbReference type="ChEBI" id="CHEBI:145989"/>
    </ligand>
</feature>
<accession>A0A853G1B3</accession>
<dbReference type="PIRSF" id="PIRSF000505">
    <property type="entry name" value="EPSPS"/>
    <property type="match status" value="1"/>
</dbReference>
<evidence type="ECO:0000259" key="10">
    <source>
        <dbReference type="Pfam" id="PF00275"/>
    </source>
</evidence>
<dbReference type="PROSITE" id="PS00104">
    <property type="entry name" value="EPSP_SYNTHASE_1"/>
    <property type="match status" value="1"/>
</dbReference>
<protein>
    <recommendedName>
        <fullName evidence="9">3-phosphoshikimate 1-carboxyvinyltransferase</fullName>
        <ecNumber evidence="9">2.5.1.19</ecNumber>
    </recommendedName>
    <alternativeName>
        <fullName evidence="9">5-enolpyruvylshikimate-3-phosphate synthase</fullName>
        <shortName evidence="9">EPSP synthase</shortName>
        <shortName evidence="9">EPSPS</shortName>
    </alternativeName>
</protein>
<keyword evidence="6 9" id="KW-0808">Transferase</keyword>
<sequence>MSKFIAKPSNSIYGNLKVPGDKSISHRSIMLGSLANGVTKISGFLEGKDVLSTLQGFQNMGVKIKRNGDNVTIYGVGLNGLKKSLVPLNFGNSGTSIRLISGILAAQTFDSELYGDESLSKRPMDRIINPLIQMGALIESNNGKLPIKIKGGQILKGIHYDLPVASAQVKSCILLAGLYAQGETCIKESILTRDHTERMLKGLGYRIDTNKNKICLTGGAHLNATKIQVPSDISSAAFFIVAASIAPQADITLLGVNVNPTRTGIIDILKLMGANLSLSNECVIGGELLANIRIQSAQLKGIRIPKDLVPLAIDEFPAIFIAASCAKGETILTNAKELRVKESDRIQVMADGLNILGIENEVFEDGIKIQGGVFSKPSSTIKSHHDHRISMSFAVASLRCHYAIEIEDVDNVQTSFPNFVELANQTGMNINLVSA</sequence>
<dbReference type="InterPro" id="IPR036968">
    <property type="entry name" value="Enolpyruvate_Tfrase_sf"/>
</dbReference>
<evidence type="ECO:0000256" key="3">
    <source>
        <dbReference type="ARBA" id="ARBA00009948"/>
    </source>
</evidence>
<comment type="catalytic activity">
    <reaction evidence="8">
        <text>3-phosphoshikimate + phosphoenolpyruvate = 5-O-(1-carboxyvinyl)-3-phosphoshikimate + phosphate</text>
        <dbReference type="Rhea" id="RHEA:21256"/>
        <dbReference type="ChEBI" id="CHEBI:43474"/>
        <dbReference type="ChEBI" id="CHEBI:57701"/>
        <dbReference type="ChEBI" id="CHEBI:58702"/>
        <dbReference type="ChEBI" id="CHEBI:145989"/>
        <dbReference type="EC" id="2.5.1.19"/>
    </reaction>
    <physiologicalReaction direction="left-to-right" evidence="8">
        <dbReference type="Rhea" id="RHEA:21257"/>
    </physiologicalReaction>
</comment>
<keyword evidence="4 9" id="KW-0963">Cytoplasm</keyword>
<feature type="binding site" evidence="9">
    <location>
        <position position="23"/>
    </location>
    <ligand>
        <name>3-phosphoshikimate</name>
        <dbReference type="ChEBI" id="CHEBI:145989"/>
    </ligand>
</feature>
<proteinExistence type="inferred from homology"/>
<comment type="subunit">
    <text evidence="9">Monomer.</text>
</comment>
<evidence type="ECO:0000256" key="2">
    <source>
        <dbReference type="ARBA" id="ARBA00004811"/>
    </source>
</evidence>
<dbReference type="GO" id="GO:0008652">
    <property type="term" value="P:amino acid biosynthetic process"/>
    <property type="evidence" value="ECO:0007669"/>
    <property type="project" value="UniProtKB-KW"/>
</dbReference>
<feature type="binding site" evidence="9">
    <location>
        <position position="168"/>
    </location>
    <ligand>
        <name>phosphoenolpyruvate</name>
        <dbReference type="ChEBI" id="CHEBI:58702"/>
    </ligand>
</feature>
<dbReference type="HAMAP" id="MF_00210">
    <property type="entry name" value="EPSP_synth"/>
    <property type="match status" value="1"/>
</dbReference>
<reference evidence="11 12" key="1">
    <citation type="submission" date="2020-05" db="EMBL/GenBank/DDBJ databases">
        <title>Horizontal transmission and recombination maintain forever young bacterial symbiont genomes.</title>
        <authorList>
            <person name="Russell S.L."/>
            <person name="Pepper-Tunick E."/>
            <person name="Svedberg J."/>
            <person name="Byrne A."/>
            <person name="Ruelas Castillo J."/>
            <person name="Vollmers C."/>
            <person name="Beinart R.A."/>
            <person name="Corbett-Detig R."/>
        </authorList>
    </citation>
    <scope>NUCLEOTIDE SEQUENCE [LARGE SCALE GENOMIC DNA]</scope>
    <source>
        <strain evidence="11">Monterey_2004</strain>
    </source>
</reference>
<dbReference type="InterPro" id="IPR006264">
    <property type="entry name" value="EPSP_synthase"/>
</dbReference>
<dbReference type="CDD" id="cd01556">
    <property type="entry name" value="EPSP_synthase"/>
    <property type="match status" value="1"/>
</dbReference>
<dbReference type="EMBL" id="JACCHU010000001">
    <property type="protein sequence ID" value="NYT52134.1"/>
    <property type="molecule type" value="Genomic_DNA"/>
</dbReference>
<dbReference type="GO" id="GO:0009423">
    <property type="term" value="P:chorismate biosynthetic process"/>
    <property type="evidence" value="ECO:0007669"/>
    <property type="project" value="UniProtKB-UniRule"/>
</dbReference>
<dbReference type="UniPathway" id="UPA00053">
    <property type="reaction ID" value="UER00089"/>
</dbReference>
<dbReference type="PANTHER" id="PTHR21090:SF5">
    <property type="entry name" value="PENTAFUNCTIONAL AROM POLYPEPTIDE"/>
    <property type="match status" value="1"/>
</dbReference>
<dbReference type="Gene3D" id="3.65.10.10">
    <property type="entry name" value="Enolpyruvate transferase domain"/>
    <property type="match status" value="2"/>
</dbReference>
<dbReference type="GO" id="GO:0003866">
    <property type="term" value="F:3-phosphoshikimate 1-carboxyvinyltransferase activity"/>
    <property type="evidence" value="ECO:0007669"/>
    <property type="project" value="UniProtKB-UniRule"/>
</dbReference>
<feature type="binding site" evidence="9">
    <location>
        <position position="22"/>
    </location>
    <ligand>
        <name>3-phosphoshikimate</name>
        <dbReference type="ChEBI" id="CHEBI:145989"/>
    </ligand>
</feature>
<evidence type="ECO:0000256" key="6">
    <source>
        <dbReference type="ARBA" id="ARBA00022679"/>
    </source>
</evidence>
<feature type="binding site" evidence="9">
    <location>
        <position position="314"/>
    </location>
    <ligand>
        <name>3-phosphoshikimate</name>
        <dbReference type="ChEBI" id="CHEBI:145989"/>
    </ligand>
</feature>
<dbReference type="SUPFAM" id="SSF55205">
    <property type="entry name" value="EPT/RTPC-like"/>
    <property type="match status" value="1"/>
</dbReference>
<evidence type="ECO:0000256" key="1">
    <source>
        <dbReference type="ARBA" id="ARBA00002174"/>
    </source>
</evidence>
<dbReference type="InterPro" id="IPR023193">
    <property type="entry name" value="EPSP_synthase_CS"/>
</dbReference>
<keyword evidence="5 9" id="KW-0028">Amino-acid biosynthesis</keyword>
<comment type="subcellular location">
    <subcellularLocation>
        <location evidence="9">Cytoplasm</location>
    </subcellularLocation>
</comment>
<dbReference type="GO" id="GO:0009073">
    <property type="term" value="P:aromatic amino acid family biosynthetic process"/>
    <property type="evidence" value="ECO:0007669"/>
    <property type="project" value="UniProtKB-KW"/>
</dbReference>
<dbReference type="InterPro" id="IPR001986">
    <property type="entry name" value="Enolpyruvate_Tfrase_dom"/>
</dbReference>
<evidence type="ECO:0000256" key="7">
    <source>
        <dbReference type="ARBA" id="ARBA00023141"/>
    </source>
</evidence>
<comment type="caution">
    <text evidence="9">Lacks conserved residue(s) required for the propagation of feature annotation.</text>
</comment>
<comment type="function">
    <text evidence="1 9">Catalyzes the transfer of the enolpyruvyl moiety of phosphoenolpyruvate (PEP) to the 5-hydroxyl of shikimate-3-phosphate (S3P) to produce enolpyruvyl shikimate-3-phosphate and inorganic phosphate.</text>
</comment>
<dbReference type="GO" id="GO:0005737">
    <property type="term" value="C:cytoplasm"/>
    <property type="evidence" value="ECO:0007669"/>
    <property type="project" value="UniProtKB-SubCell"/>
</dbReference>
<dbReference type="Pfam" id="PF00275">
    <property type="entry name" value="EPSP_synthase"/>
    <property type="match status" value="1"/>
</dbReference>
<evidence type="ECO:0000313" key="12">
    <source>
        <dbReference type="Proteomes" id="UP000525329"/>
    </source>
</evidence>
<comment type="caution">
    <text evidence="11">The sequence shown here is derived from an EMBL/GenBank/DDBJ whole genome shotgun (WGS) entry which is preliminary data.</text>
</comment>
<evidence type="ECO:0000256" key="9">
    <source>
        <dbReference type="HAMAP-Rule" id="MF_00210"/>
    </source>
</evidence>
<dbReference type="PROSITE" id="PS00885">
    <property type="entry name" value="EPSP_SYNTHASE_2"/>
    <property type="match status" value="1"/>
</dbReference>
<feature type="binding site" evidence="9">
    <location>
        <position position="122"/>
    </location>
    <ligand>
        <name>phosphoenolpyruvate</name>
        <dbReference type="ChEBI" id="CHEBI:58702"/>
    </ligand>
</feature>
<feature type="binding site" evidence="9">
    <location>
        <position position="27"/>
    </location>
    <ligand>
        <name>3-phosphoshikimate</name>
        <dbReference type="ChEBI" id="CHEBI:145989"/>
    </ligand>
</feature>
<dbReference type="AlphaFoldDB" id="A0A853G1B3"/>
<feature type="binding site" evidence="9">
    <location>
        <position position="341"/>
    </location>
    <ligand>
        <name>3-phosphoshikimate</name>
        <dbReference type="ChEBI" id="CHEBI:145989"/>
    </ligand>
</feature>
<feature type="binding site" evidence="9">
    <location>
        <position position="345"/>
    </location>
    <ligand>
        <name>phosphoenolpyruvate</name>
        <dbReference type="ChEBI" id="CHEBI:58702"/>
    </ligand>
</feature>
<organism evidence="11 12">
    <name type="scientific">Candidatus Vesicomyosocius endoextente</name>
    <dbReference type="NCBI Taxonomy" id="2738853"/>
    <lineage>
        <taxon>Bacteria</taxon>
        <taxon>Pseudomonadati</taxon>
        <taxon>Pseudomonadota</taxon>
        <taxon>Gammaproteobacteria</taxon>
        <taxon>Candidatus Pseudothioglobaceae</taxon>
        <taxon>Candidatus Vesicomyidisocius</taxon>
    </lineage>
</organism>
<dbReference type="InterPro" id="IPR013792">
    <property type="entry name" value="RNA3'P_cycl/enolpyr_Trfase_a/b"/>
</dbReference>
<evidence type="ECO:0000256" key="8">
    <source>
        <dbReference type="ARBA" id="ARBA00044633"/>
    </source>
</evidence>
<dbReference type="FunFam" id="3.65.10.10:FF:000005">
    <property type="entry name" value="3-phosphoshikimate 1-carboxyvinyltransferase"/>
    <property type="match status" value="1"/>
</dbReference>
<name>A0A853G1B3_9GAMM</name>
<evidence type="ECO:0000313" key="11">
    <source>
        <dbReference type="EMBL" id="NYT52134.1"/>
    </source>
</evidence>
<dbReference type="Proteomes" id="UP000525329">
    <property type="component" value="Unassembled WGS sequence"/>
</dbReference>